<evidence type="ECO:0000313" key="1">
    <source>
        <dbReference type="EMBL" id="TNV86031.1"/>
    </source>
</evidence>
<comment type="caution">
    <text evidence="1">The sequence shown here is derived from an EMBL/GenBank/DDBJ whole genome shotgun (WGS) entry which is preliminary data.</text>
</comment>
<sequence length="246" mass="28932">MEAQQITSKEEYFKVLPHYNLTISQLVHVIQLASRFSFIFRKIKSKYLLLEIMSYSYFQDRALFFLYQISNSSRILMRNNKSIILKNSSTKSSLYTKYFQKTKSQITLTSSTMSTSLSTVHPTPITTQRLIQSISHLGSFRSYRKKYQIICLSSSISTRQHFLILLPISTNRNTSSNNWLTKRLSITIILSKRQYAFLLMMQHIFIKSIVRILFQSSIQQLEKTTKSLCNQKRLLRSPIQSYNYRT</sequence>
<reference evidence="1" key="1">
    <citation type="submission" date="2019-06" db="EMBL/GenBank/DDBJ databases">
        <authorList>
            <person name="Zheng W."/>
        </authorList>
    </citation>
    <scope>NUCLEOTIDE SEQUENCE</scope>
    <source>
        <strain evidence="1">QDHG01</strain>
    </source>
</reference>
<dbReference type="Proteomes" id="UP000785679">
    <property type="component" value="Unassembled WGS sequence"/>
</dbReference>
<protein>
    <submittedName>
        <fullName evidence="1">Uncharacterized protein</fullName>
    </submittedName>
</protein>
<dbReference type="EMBL" id="RRYP01001380">
    <property type="protein sequence ID" value="TNV86031.1"/>
    <property type="molecule type" value="Genomic_DNA"/>
</dbReference>
<organism evidence="1 2">
    <name type="scientific">Halteria grandinella</name>
    <dbReference type="NCBI Taxonomy" id="5974"/>
    <lineage>
        <taxon>Eukaryota</taxon>
        <taxon>Sar</taxon>
        <taxon>Alveolata</taxon>
        <taxon>Ciliophora</taxon>
        <taxon>Intramacronucleata</taxon>
        <taxon>Spirotrichea</taxon>
        <taxon>Stichotrichia</taxon>
        <taxon>Sporadotrichida</taxon>
        <taxon>Halteriidae</taxon>
        <taxon>Halteria</taxon>
    </lineage>
</organism>
<accession>A0A8J8T945</accession>
<name>A0A8J8T945_HALGN</name>
<proteinExistence type="predicted"/>
<gene>
    <name evidence="1" type="ORF">FGO68_gene5623</name>
</gene>
<dbReference type="AlphaFoldDB" id="A0A8J8T945"/>
<evidence type="ECO:0000313" key="2">
    <source>
        <dbReference type="Proteomes" id="UP000785679"/>
    </source>
</evidence>
<keyword evidence="2" id="KW-1185">Reference proteome</keyword>